<dbReference type="RefSeq" id="WP_106624558.1">
    <property type="nucleotide sequence ID" value="NZ_CP032819.1"/>
</dbReference>
<dbReference type="EMBL" id="CP032819">
    <property type="protein sequence ID" value="AZS28436.1"/>
    <property type="molecule type" value="Genomic_DNA"/>
</dbReference>
<dbReference type="Proteomes" id="UP000270673">
    <property type="component" value="Chromosome"/>
</dbReference>
<dbReference type="SUPFAM" id="SSF52540">
    <property type="entry name" value="P-loop containing nucleoside triphosphate hydrolases"/>
    <property type="match status" value="1"/>
</dbReference>
<dbReference type="PANTHER" id="PTHR40396:SF1">
    <property type="entry name" value="ATPASE AAA-TYPE CORE DOMAIN-CONTAINING PROTEIN"/>
    <property type="match status" value="1"/>
</dbReference>
<dbReference type="OrthoDB" id="9809324at2"/>
<dbReference type="KEGG" id="buy:D8S85_01960"/>
<gene>
    <name evidence="2" type="ORF">D8S85_01960</name>
</gene>
<dbReference type="InterPro" id="IPR003959">
    <property type="entry name" value="ATPase_AAA_core"/>
</dbReference>
<evidence type="ECO:0000313" key="2">
    <source>
        <dbReference type="EMBL" id="AZS28436.1"/>
    </source>
</evidence>
<dbReference type="AlphaFoldDB" id="A0A3Q9ILN5"/>
<feature type="domain" description="ATPase AAA-type core" evidence="1">
    <location>
        <begin position="47"/>
        <end position="388"/>
    </location>
</feature>
<sequence>MLIRIVITNFRSYRQETEFNMLPSSNVRRKDWHVHSRDRGANVLRTAVVYGANGAGKSCLIKALGRLQAMVAAGCLPPTAFRDANKYNDSDMPVTIEVEFGTESDQYSYGVSYCGSLCVEEWLYSTLRKPIYVFERKHDVQTGKTNIKLASNKKDEAKNKLLISLLEDNLLKGNELMLSKHDMVKNSQITDAFQWLTAKLHVIFPETRSTSIFDNRYSDETFKSQSEALISALDIGINELTLKDEDIESFKQNISEWPKLVQGVDGIVKRLSRSPEGTEEVMIDTGAFTVSMRREGNKYFVRRVKALHKVNDNLYDFELKEESDGTQRIFDFVPMVQNVKSEACTYVIDELDRSLHPTLVRALVSRIVTDKHMKGQLIFTTHDAGLLDGKVFRNDEIWFAEKDRDTQSTHLYTLDEFKPRADLDLEKGYLNGRFGAIPFLARFNELNWE</sequence>
<reference evidence="2 3" key="1">
    <citation type="submission" date="2018-10" db="EMBL/GenBank/DDBJ databases">
        <title>Butyricimonas faecalis sp. nov., isolated from human faeces and emended description of the genus Butyricimonas.</title>
        <authorList>
            <person name="Le Roy T."/>
            <person name="Van der Smissen P."/>
            <person name="Paquot A."/>
            <person name="Delzenne N."/>
            <person name="Muccioli G."/>
            <person name="Collet J.-F."/>
            <person name="Cani P.D."/>
        </authorList>
    </citation>
    <scope>NUCLEOTIDE SEQUENCE [LARGE SCALE GENOMIC DNA]</scope>
    <source>
        <strain evidence="2 3">H184</strain>
    </source>
</reference>
<dbReference type="GO" id="GO:0005524">
    <property type="term" value="F:ATP binding"/>
    <property type="evidence" value="ECO:0007669"/>
    <property type="project" value="InterPro"/>
</dbReference>
<proteinExistence type="predicted"/>
<accession>A0A3Q9ILN5</accession>
<dbReference type="InterPro" id="IPR027417">
    <property type="entry name" value="P-loop_NTPase"/>
</dbReference>
<organism evidence="2 3">
    <name type="scientific">Butyricimonas faecalis</name>
    <dbReference type="NCBI Taxonomy" id="2093856"/>
    <lineage>
        <taxon>Bacteria</taxon>
        <taxon>Pseudomonadati</taxon>
        <taxon>Bacteroidota</taxon>
        <taxon>Bacteroidia</taxon>
        <taxon>Bacteroidales</taxon>
        <taxon>Odoribacteraceae</taxon>
        <taxon>Butyricimonas</taxon>
    </lineage>
</organism>
<evidence type="ECO:0000259" key="1">
    <source>
        <dbReference type="Pfam" id="PF13304"/>
    </source>
</evidence>
<dbReference type="Gene3D" id="3.40.50.300">
    <property type="entry name" value="P-loop containing nucleotide triphosphate hydrolases"/>
    <property type="match status" value="1"/>
</dbReference>
<dbReference type="Pfam" id="PF13304">
    <property type="entry name" value="AAA_21"/>
    <property type="match status" value="1"/>
</dbReference>
<name>A0A3Q9ILN5_9BACT</name>
<evidence type="ECO:0000313" key="3">
    <source>
        <dbReference type="Proteomes" id="UP000270673"/>
    </source>
</evidence>
<protein>
    <recommendedName>
        <fullName evidence="1">ATPase AAA-type core domain-containing protein</fullName>
    </recommendedName>
</protein>
<dbReference type="PANTHER" id="PTHR40396">
    <property type="entry name" value="ATPASE-LIKE PROTEIN"/>
    <property type="match status" value="1"/>
</dbReference>
<dbReference type="GO" id="GO:0016887">
    <property type="term" value="F:ATP hydrolysis activity"/>
    <property type="evidence" value="ECO:0007669"/>
    <property type="project" value="InterPro"/>
</dbReference>
<keyword evidence="3" id="KW-1185">Reference proteome</keyword>